<comment type="caution">
    <text evidence="1">The sequence shown here is derived from an EMBL/GenBank/DDBJ whole genome shotgun (WGS) entry which is preliminary data.</text>
</comment>
<keyword evidence="1" id="KW-0808">Transferase</keyword>
<dbReference type="Proteomes" id="UP000029453">
    <property type="component" value="Unassembled WGS sequence"/>
</dbReference>
<protein>
    <submittedName>
        <fullName evidence="1">Glycosyltransferase</fullName>
    </submittedName>
</protein>
<dbReference type="EMBL" id="BALG01000130">
    <property type="protein sequence ID" value="GAC42639.1"/>
    <property type="molecule type" value="Genomic_DNA"/>
</dbReference>
<evidence type="ECO:0000313" key="2">
    <source>
        <dbReference type="Proteomes" id="UP000029453"/>
    </source>
</evidence>
<reference evidence="1 2" key="1">
    <citation type="submission" date="2012-10" db="EMBL/GenBank/DDBJ databases">
        <title>Draft Genome Sequence of Paenibacillus popilliae ATCC 14706T.</title>
        <authorList>
            <person name="Iiyama K."/>
            <person name="Mori K."/>
            <person name="Mon H."/>
            <person name="Chieda Y."/>
            <person name="Lee J.M."/>
            <person name="Kusakabe T."/>
            <person name="Tashiro K."/>
            <person name="Asano S."/>
            <person name="Yasunaga-Aoki C."/>
            <person name="Shimizu S."/>
        </authorList>
    </citation>
    <scope>NUCLEOTIDE SEQUENCE [LARGE SCALE GENOMIC DNA]</scope>
    <source>
        <strain evidence="1 2">ATCC 14706</strain>
    </source>
</reference>
<accession>M9M192</accession>
<sequence>MPKQAGVCNIIQPFKKNIGNQGSKKLTKYGIFSRTEQRRNVYMLLDPVEKDFDLPARLIDLSQLFGGNMH</sequence>
<keyword evidence="2" id="KW-1185">Reference proteome</keyword>
<dbReference type="GO" id="GO:0016740">
    <property type="term" value="F:transferase activity"/>
    <property type="evidence" value="ECO:0007669"/>
    <property type="project" value="UniProtKB-KW"/>
</dbReference>
<organism evidence="1 2">
    <name type="scientific">Paenibacillus popilliae ATCC 14706</name>
    <dbReference type="NCBI Taxonomy" id="1212764"/>
    <lineage>
        <taxon>Bacteria</taxon>
        <taxon>Bacillati</taxon>
        <taxon>Bacillota</taxon>
        <taxon>Bacilli</taxon>
        <taxon>Bacillales</taxon>
        <taxon>Paenibacillaceae</taxon>
        <taxon>Paenibacillus</taxon>
    </lineage>
</organism>
<name>M9M192_PAEPP</name>
<dbReference type="AlphaFoldDB" id="M9M192"/>
<proteinExistence type="predicted"/>
<evidence type="ECO:0000313" key="1">
    <source>
        <dbReference type="EMBL" id="GAC42639.1"/>
    </source>
</evidence>
<gene>
    <name evidence="1" type="ORF">PPOP_1997</name>
</gene>